<proteinExistence type="predicted"/>
<dbReference type="RefSeq" id="WP_377915165.1">
    <property type="nucleotide sequence ID" value="NZ_JBHSKS010000007.1"/>
</dbReference>
<dbReference type="Proteomes" id="UP001596163">
    <property type="component" value="Unassembled WGS sequence"/>
</dbReference>
<evidence type="ECO:0000313" key="1">
    <source>
        <dbReference type="EMBL" id="MFC5192296.1"/>
    </source>
</evidence>
<sequence>MKTYIILVSLILFACSKNKVQEIDLYSTLSSYEINKEIILAGVSYIDWQNNNFIITEYDYNRLYSLSKDFQLHNSFDNLGLLYPSYPNFAKFNNNSVWVYSAEKRKIFQYSANEVISEHEIVSDTDLINFDTNGDELIYSRVDFEEEPFVLIDLKTGNMKRFGEYLEDMPNTFLNHYMLNSFSFIREDSYFFVQPYNGMISEYDKNFQLKNRINILDFPQFSIVKEYFSTFYKSKNNSLVSLISDAKLIDDKLYLLIYERNPELPPNPRTLLRLDLENGIVLETIIKLGGEDDYFTKFCNVEGNKFAFYEYQTSSIQFFEIPLDK</sequence>
<name>A0ABW0BXW6_9BACT</name>
<gene>
    <name evidence="1" type="ORF">ACFPIK_10990</name>
</gene>
<reference evidence="2" key="1">
    <citation type="journal article" date="2019" name="Int. J. Syst. Evol. Microbiol.">
        <title>The Global Catalogue of Microorganisms (GCM) 10K type strain sequencing project: providing services to taxonomists for standard genome sequencing and annotation.</title>
        <authorList>
            <consortium name="The Broad Institute Genomics Platform"/>
            <consortium name="The Broad Institute Genome Sequencing Center for Infectious Disease"/>
            <person name="Wu L."/>
            <person name="Ma J."/>
        </authorList>
    </citation>
    <scope>NUCLEOTIDE SEQUENCE [LARGE SCALE GENOMIC DNA]</scope>
    <source>
        <strain evidence="2">CGMCC 1.7030</strain>
    </source>
</reference>
<dbReference type="SUPFAM" id="SSF63825">
    <property type="entry name" value="YWTD domain"/>
    <property type="match status" value="1"/>
</dbReference>
<comment type="caution">
    <text evidence="1">The sequence shown here is derived from an EMBL/GenBank/DDBJ whole genome shotgun (WGS) entry which is preliminary data.</text>
</comment>
<evidence type="ECO:0008006" key="3">
    <source>
        <dbReference type="Google" id="ProtNLM"/>
    </source>
</evidence>
<accession>A0ABW0BXW6</accession>
<protein>
    <recommendedName>
        <fullName evidence="3">TolB-like 6-blade propeller-like</fullName>
    </recommendedName>
</protein>
<evidence type="ECO:0000313" key="2">
    <source>
        <dbReference type="Proteomes" id="UP001596163"/>
    </source>
</evidence>
<dbReference type="PROSITE" id="PS51257">
    <property type="entry name" value="PROKAR_LIPOPROTEIN"/>
    <property type="match status" value="1"/>
</dbReference>
<organism evidence="1 2">
    <name type="scientific">Algoriphagus aquatilis</name>
    <dbReference type="NCBI Taxonomy" id="490186"/>
    <lineage>
        <taxon>Bacteria</taxon>
        <taxon>Pseudomonadati</taxon>
        <taxon>Bacteroidota</taxon>
        <taxon>Cytophagia</taxon>
        <taxon>Cytophagales</taxon>
        <taxon>Cyclobacteriaceae</taxon>
        <taxon>Algoriphagus</taxon>
    </lineage>
</organism>
<dbReference type="EMBL" id="JBHSKS010000007">
    <property type="protein sequence ID" value="MFC5192296.1"/>
    <property type="molecule type" value="Genomic_DNA"/>
</dbReference>
<keyword evidence="2" id="KW-1185">Reference proteome</keyword>